<feature type="transmembrane region" description="Helical" evidence="9">
    <location>
        <begin position="118"/>
        <end position="139"/>
    </location>
</feature>
<evidence type="ECO:0000256" key="3">
    <source>
        <dbReference type="ARBA" id="ARBA00018306"/>
    </source>
</evidence>
<evidence type="ECO:0000256" key="6">
    <source>
        <dbReference type="ARBA" id="ARBA00022989"/>
    </source>
</evidence>
<evidence type="ECO:0000256" key="9">
    <source>
        <dbReference type="SAM" id="Phobius"/>
    </source>
</evidence>
<comment type="similarity">
    <text evidence="2">Belongs to the PEN-2 family.</text>
</comment>
<proteinExistence type="inferred from homology"/>
<dbReference type="EMBL" id="WVUK01000056">
    <property type="protein sequence ID" value="KAF7493400.1"/>
    <property type="molecule type" value="Genomic_DNA"/>
</dbReference>
<feature type="compositionally biased region" description="Low complexity" evidence="8">
    <location>
        <begin position="86"/>
        <end position="99"/>
    </location>
</feature>
<evidence type="ECO:0000256" key="4">
    <source>
        <dbReference type="ARBA" id="ARBA00022692"/>
    </source>
</evidence>
<name>A0A834RBN0_SARSC</name>
<dbReference type="Pfam" id="PF10251">
    <property type="entry name" value="PEN-2"/>
    <property type="match status" value="2"/>
</dbReference>
<dbReference type="OrthoDB" id="524898at2759"/>
<feature type="region of interest" description="Disordered" evidence="8">
    <location>
        <begin position="67"/>
        <end position="108"/>
    </location>
</feature>
<dbReference type="PANTHER" id="PTHR16318">
    <property type="entry name" value="GAMMA-SECRETASE SUBUNIT PEN-2"/>
    <property type="match status" value="1"/>
</dbReference>
<evidence type="ECO:0000256" key="2">
    <source>
        <dbReference type="ARBA" id="ARBA00009607"/>
    </source>
</evidence>
<keyword evidence="7 9" id="KW-0472">Membrane</keyword>
<keyword evidence="12" id="KW-1185">Reference proteome</keyword>
<evidence type="ECO:0000256" key="7">
    <source>
        <dbReference type="ARBA" id="ARBA00023136"/>
    </source>
</evidence>
<dbReference type="InterPro" id="IPR019379">
    <property type="entry name" value="Gamma_Secretase_Asp_P_PEN2"/>
</dbReference>
<comment type="subcellular location">
    <subcellularLocation>
        <location evidence="1">Membrane</location>
        <topology evidence="1">Multi-pass membrane protein</topology>
    </subcellularLocation>
</comment>
<dbReference type="GO" id="GO:0070765">
    <property type="term" value="C:gamma-secretase complex"/>
    <property type="evidence" value="ECO:0007669"/>
    <property type="project" value="TreeGrafter"/>
</dbReference>
<evidence type="ECO:0000256" key="8">
    <source>
        <dbReference type="SAM" id="MobiDB-lite"/>
    </source>
</evidence>
<evidence type="ECO:0000256" key="1">
    <source>
        <dbReference type="ARBA" id="ARBA00004141"/>
    </source>
</evidence>
<dbReference type="EnsemblMetazoa" id="SSS_900s_mrna">
    <property type="protein sequence ID" value="KAF7493400.1"/>
    <property type="gene ID" value="SSS_900"/>
</dbReference>
<dbReference type="PANTHER" id="PTHR16318:SF0">
    <property type="entry name" value="GAMMA-SECRETASE SUBUNIT PEN-2"/>
    <property type="match status" value="1"/>
</dbReference>
<reference evidence="11" key="3">
    <citation type="submission" date="2022-06" db="UniProtKB">
        <authorList>
            <consortium name="EnsemblMetazoa"/>
        </authorList>
    </citation>
    <scope>IDENTIFICATION</scope>
</reference>
<keyword evidence="5" id="KW-0914">Notch signaling pathway</keyword>
<keyword evidence="6 9" id="KW-1133">Transmembrane helix</keyword>
<evidence type="ECO:0000313" key="11">
    <source>
        <dbReference type="EnsemblMetazoa" id="KAF7493400.1"/>
    </source>
</evidence>
<accession>A0A834RBN0</accession>
<feature type="compositionally biased region" description="Polar residues" evidence="8">
    <location>
        <begin position="74"/>
        <end position="85"/>
    </location>
</feature>
<protein>
    <recommendedName>
        <fullName evidence="3">Gamma-secretase subunit PEN-2</fullName>
    </recommendedName>
</protein>
<dbReference type="Proteomes" id="UP000070412">
    <property type="component" value="Unassembled WGS sequence"/>
</dbReference>
<reference evidence="10" key="2">
    <citation type="submission" date="2020-01" db="EMBL/GenBank/DDBJ databases">
        <authorList>
            <person name="Korhonen P.K.K."/>
            <person name="Guangxu M.G."/>
            <person name="Wang T.W."/>
            <person name="Stroehlein A.J.S."/>
            <person name="Young N.D."/>
            <person name="Ang C.-S.A."/>
            <person name="Fernando D.W.F."/>
            <person name="Lu H.L."/>
            <person name="Taylor S.T."/>
            <person name="Ehtesham M.E.M."/>
            <person name="Najaraj S.H.N."/>
            <person name="Harsha G.H.G."/>
            <person name="Madugundu A.M."/>
            <person name="Renuse S.R."/>
            <person name="Holt D.H."/>
            <person name="Pandey A.P."/>
            <person name="Papenfuss A.P."/>
            <person name="Gasser R.B.G."/>
            <person name="Fischer K.F."/>
        </authorList>
    </citation>
    <scope>NUCLEOTIDE SEQUENCE</scope>
    <source>
        <strain evidence="10">SSS_KF_BRIS2020</strain>
    </source>
</reference>
<sequence>MELIKLSNQERLKLCRRYFYIGFFGVPFLWVVNTIWFGMFIINYDSYQKEREDQLREIRNRINLRNQQNEIVRQRQSNQSSSGDSTQPQQTTPNTNPNPESNRSDDENKSHLRQIRNLVIFSAIGSLLWIIGLTIWIVIYQLKRVEWGEWGDEISFNIPRGIP</sequence>
<feature type="transmembrane region" description="Helical" evidence="9">
    <location>
        <begin position="20"/>
        <end position="42"/>
    </location>
</feature>
<dbReference type="AlphaFoldDB" id="A0A834RBN0"/>
<reference evidence="12" key="1">
    <citation type="journal article" date="2020" name="PLoS Negl. Trop. Dis.">
        <title>High-quality nuclear genome for Sarcoptes scabiei-A critical resource for a neglected parasite.</title>
        <authorList>
            <person name="Korhonen P.K."/>
            <person name="Gasser R.B."/>
            <person name="Ma G."/>
            <person name="Wang T."/>
            <person name="Stroehlein A.J."/>
            <person name="Young N.D."/>
            <person name="Ang C.S."/>
            <person name="Fernando D.D."/>
            <person name="Lu H.C."/>
            <person name="Taylor S."/>
            <person name="Reynolds S.L."/>
            <person name="Mofiz E."/>
            <person name="Najaraj S.H."/>
            <person name="Gowda H."/>
            <person name="Madugundu A."/>
            <person name="Renuse S."/>
            <person name="Holt D."/>
            <person name="Pandey A."/>
            <person name="Papenfuss A.T."/>
            <person name="Fischer K."/>
        </authorList>
    </citation>
    <scope>NUCLEOTIDE SEQUENCE [LARGE SCALE GENOMIC DNA]</scope>
</reference>
<evidence type="ECO:0000313" key="10">
    <source>
        <dbReference type="EMBL" id="KAF7493400.1"/>
    </source>
</evidence>
<gene>
    <name evidence="10" type="primary">SSS_900g</name>
    <name evidence="10" type="ORF">SSS_900</name>
</gene>
<organism evidence="10">
    <name type="scientific">Sarcoptes scabiei</name>
    <name type="common">Itch mite</name>
    <name type="synonym">Acarus scabiei</name>
    <dbReference type="NCBI Taxonomy" id="52283"/>
    <lineage>
        <taxon>Eukaryota</taxon>
        <taxon>Metazoa</taxon>
        <taxon>Ecdysozoa</taxon>
        <taxon>Arthropoda</taxon>
        <taxon>Chelicerata</taxon>
        <taxon>Arachnida</taxon>
        <taxon>Acari</taxon>
        <taxon>Acariformes</taxon>
        <taxon>Sarcoptiformes</taxon>
        <taxon>Astigmata</taxon>
        <taxon>Psoroptidia</taxon>
        <taxon>Sarcoptoidea</taxon>
        <taxon>Sarcoptidae</taxon>
        <taxon>Sarcoptinae</taxon>
        <taxon>Sarcoptes</taxon>
    </lineage>
</organism>
<evidence type="ECO:0000256" key="5">
    <source>
        <dbReference type="ARBA" id="ARBA00022976"/>
    </source>
</evidence>
<dbReference type="GO" id="GO:0007219">
    <property type="term" value="P:Notch signaling pathway"/>
    <property type="evidence" value="ECO:0007669"/>
    <property type="project" value="UniProtKB-KW"/>
</dbReference>
<keyword evidence="4 9" id="KW-0812">Transmembrane</keyword>
<dbReference type="GO" id="GO:0007220">
    <property type="term" value="P:Notch receptor processing"/>
    <property type="evidence" value="ECO:0007669"/>
    <property type="project" value="TreeGrafter"/>
</dbReference>
<evidence type="ECO:0000313" key="12">
    <source>
        <dbReference type="Proteomes" id="UP000070412"/>
    </source>
</evidence>